<gene>
    <name evidence="6" type="ORF">BN1012_Phect1465</name>
</gene>
<evidence type="ECO:0000256" key="3">
    <source>
        <dbReference type="ARBA" id="ARBA00022989"/>
    </source>
</evidence>
<dbReference type="InterPro" id="IPR051598">
    <property type="entry name" value="TSUP/Inactive_protease-like"/>
</dbReference>
<feature type="transmembrane region" description="Helical" evidence="5">
    <location>
        <begin position="107"/>
        <end position="125"/>
    </location>
</feature>
<name>X5MF98_9HYPH</name>
<dbReference type="HOGENOM" id="CLU_045498_5_0_5"/>
<keyword evidence="2 5" id="KW-0812">Transmembrane</keyword>
<dbReference type="InterPro" id="IPR002781">
    <property type="entry name" value="TM_pro_TauE-like"/>
</dbReference>
<feature type="transmembrane region" description="Helical" evidence="5">
    <location>
        <begin position="243"/>
        <end position="263"/>
    </location>
</feature>
<evidence type="ECO:0000256" key="2">
    <source>
        <dbReference type="ARBA" id="ARBA00022692"/>
    </source>
</evidence>
<feature type="transmembrane region" description="Helical" evidence="5">
    <location>
        <begin position="77"/>
        <end position="95"/>
    </location>
</feature>
<dbReference type="Pfam" id="PF01925">
    <property type="entry name" value="TauE"/>
    <property type="match status" value="1"/>
</dbReference>
<feature type="transmembrane region" description="Helical" evidence="5">
    <location>
        <begin position="185"/>
        <end position="207"/>
    </location>
</feature>
<dbReference type="AlphaFoldDB" id="X5MF98"/>
<protein>
    <recommendedName>
        <fullName evidence="5">Probable membrane transporter protein</fullName>
    </recommendedName>
</protein>
<evidence type="ECO:0000256" key="5">
    <source>
        <dbReference type="RuleBase" id="RU363041"/>
    </source>
</evidence>
<dbReference type="GO" id="GO:0005886">
    <property type="term" value="C:plasma membrane"/>
    <property type="evidence" value="ECO:0007669"/>
    <property type="project" value="UniProtKB-SubCell"/>
</dbReference>
<reference evidence="6 7" key="1">
    <citation type="journal article" date="2014" name="Front. Genet.">
        <title>Genome and metabolic network of "Candidatus Phaeomarinobacter ectocarpi" Ec32, a new candidate genus of Alphaproteobacteria frequently associated with brown algae.</title>
        <authorList>
            <person name="Dittami S.M."/>
            <person name="Barbeyron T."/>
            <person name="Boyen C."/>
            <person name="Cambefort J."/>
            <person name="Collet G."/>
            <person name="Delage L."/>
            <person name="Gobet A."/>
            <person name="Groisillier A."/>
            <person name="Leblanc C."/>
            <person name="Michel G."/>
            <person name="Scornet D."/>
            <person name="Siegel A."/>
            <person name="Tapia J.E."/>
            <person name="Tonon T."/>
        </authorList>
    </citation>
    <scope>NUCLEOTIDE SEQUENCE [LARGE SCALE GENOMIC DNA]</scope>
    <source>
        <strain evidence="6 7">Ec32</strain>
    </source>
</reference>
<dbReference type="KEGG" id="pect:BN1012_Phect1465"/>
<dbReference type="PANTHER" id="PTHR43701:SF2">
    <property type="entry name" value="MEMBRANE TRANSPORTER PROTEIN YJNA-RELATED"/>
    <property type="match status" value="1"/>
</dbReference>
<dbReference type="PATRIC" id="fig|1458461.3.peg.1464"/>
<organism evidence="6 7">
    <name type="scientific">Candidatus Phaeomarinibacter ectocarpi</name>
    <dbReference type="NCBI Taxonomy" id="1458461"/>
    <lineage>
        <taxon>Bacteria</taxon>
        <taxon>Pseudomonadati</taxon>
        <taxon>Pseudomonadota</taxon>
        <taxon>Alphaproteobacteria</taxon>
        <taxon>Hyphomicrobiales</taxon>
        <taxon>Parvibaculaceae</taxon>
        <taxon>Candidatus Phaeomarinibacter</taxon>
    </lineage>
</organism>
<dbReference type="RefSeq" id="WP_043950263.1">
    <property type="nucleotide sequence ID" value="NZ_HG966617.1"/>
</dbReference>
<comment type="similarity">
    <text evidence="5">Belongs to the 4-toluene sulfonate uptake permease (TSUP) (TC 2.A.102) family.</text>
</comment>
<proteinExistence type="inferred from homology"/>
<dbReference type="Proteomes" id="UP000032160">
    <property type="component" value="Chromosome I"/>
</dbReference>
<evidence type="ECO:0000313" key="7">
    <source>
        <dbReference type="Proteomes" id="UP000032160"/>
    </source>
</evidence>
<feature type="transmembrane region" description="Helical" evidence="5">
    <location>
        <begin position="20"/>
        <end position="44"/>
    </location>
</feature>
<evidence type="ECO:0000256" key="1">
    <source>
        <dbReference type="ARBA" id="ARBA00004141"/>
    </source>
</evidence>
<dbReference type="EMBL" id="HG966617">
    <property type="protein sequence ID" value="CDO59679.1"/>
    <property type="molecule type" value="Genomic_DNA"/>
</dbReference>
<keyword evidence="4 5" id="KW-0472">Membrane</keyword>
<evidence type="ECO:0000256" key="4">
    <source>
        <dbReference type="ARBA" id="ARBA00023136"/>
    </source>
</evidence>
<accession>X5MF98</accession>
<sequence>MEAFLADPGMLALASGVGVLVGFVLGLVGGGGSILAVPLLLYVVGVASPHMAIGTAAVGVAANAASGLVAHARAGTVKWRCAVVFSIAGIIGAYVGSSIGKAIDGDVLLAAFGGAMIAIGIWTLLPKSSEDQPDVRLTLQSARDLLPRLIPFGFGAGSAAGFFGIGGGFLIAPGLMAATHMPMRIAVGTSLVAVLAFGATTAANYAVSGLVNWPVAVAMIAGGVVGGLAGQRASKALGQSGNLLTLVFAALVMGVGGFIIWQAL</sequence>
<keyword evidence="7" id="KW-1185">Reference proteome</keyword>
<keyword evidence="5" id="KW-1003">Cell membrane</keyword>
<evidence type="ECO:0000313" key="6">
    <source>
        <dbReference type="EMBL" id="CDO59679.1"/>
    </source>
</evidence>
<dbReference type="PANTHER" id="PTHR43701">
    <property type="entry name" value="MEMBRANE TRANSPORTER PROTEIN MJ0441-RELATED"/>
    <property type="match status" value="1"/>
</dbReference>
<keyword evidence="3 5" id="KW-1133">Transmembrane helix</keyword>
<comment type="subcellular location">
    <subcellularLocation>
        <location evidence="5">Cell membrane</location>
        <topology evidence="5">Multi-pass membrane protein</topology>
    </subcellularLocation>
    <subcellularLocation>
        <location evidence="1">Membrane</location>
        <topology evidence="1">Multi-pass membrane protein</topology>
    </subcellularLocation>
</comment>
<feature type="transmembrane region" description="Helical" evidence="5">
    <location>
        <begin position="213"/>
        <end position="231"/>
    </location>
</feature>
<feature type="transmembrane region" description="Helical" evidence="5">
    <location>
        <begin position="145"/>
        <end position="173"/>
    </location>
</feature>
<dbReference type="STRING" id="1458461.BN1012_Phect1465"/>